<dbReference type="Gene3D" id="3.30.470.20">
    <property type="entry name" value="ATP-grasp fold, B domain"/>
    <property type="match status" value="1"/>
</dbReference>
<gene>
    <name evidence="7" type="ORF">F1188_14510</name>
</gene>
<keyword evidence="2" id="KW-0547">Nucleotide-binding</keyword>
<dbReference type="GO" id="GO:0006189">
    <property type="term" value="P:'de novo' IMP biosynthetic process"/>
    <property type="evidence" value="ECO:0007669"/>
    <property type="project" value="UniProtKB-UniPathway"/>
</dbReference>
<dbReference type="UniPathway" id="UPA00074">
    <property type="reaction ID" value="UER00131"/>
</dbReference>
<dbReference type="OrthoDB" id="9801549at2"/>
<dbReference type="SUPFAM" id="SSF56104">
    <property type="entry name" value="SAICAR synthase-like"/>
    <property type="match status" value="1"/>
</dbReference>
<dbReference type="Proteomes" id="UP000324065">
    <property type="component" value="Unassembled WGS sequence"/>
</dbReference>
<reference evidence="7 8" key="1">
    <citation type="submission" date="2019-09" db="EMBL/GenBank/DDBJ databases">
        <title>Genome sequence of Roseospira marina, one of the more divergent members of the non-sulfur purple photosynthetic bacterial family, the Rhodospirillaceae.</title>
        <authorList>
            <person name="Meyer T."/>
            <person name="Kyndt J."/>
        </authorList>
    </citation>
    <scope>NUCLEOTIDE SEQUENCE [LARGE SCALE GENOMIC DNA]</scope>
    <source>
        <strain evidence="7 8">DSM 15113</strain>
    </source>
</reference>
<dbReference type="GO" id="GO:0005524">
    <property type="term" value="F:ATP binding"/>
    <property type="evidence" value="ECO:0007669"/>
    <property type="project" value="UniProtKB-KW"/>
</dbReference>
<dbReference type="Pfam" id="PF01259">
    <property type="entry name" value="SAICAR_synt"/>
    <property type="match status" value="1"/>
</dbReference>
<comment type="caution">
    <text evidence="7">The sequence shown here is derived from an EMBL/GenBank/DDBJ whole genome shotgun (WGS) entry which is preliminary data.</text>
</comment>
<keyword evidence="4" id="KW-0067">ATP-binding</keyword>
<evidence type="ECO:0000256" key="2">
    <source>
        <dbReference type="ARBA" id="ARBA00022741"/>
    </source>
</evidence>
<evidence type="ECO:0000259" key="6">
    <source>
        <dbReference type="Pfam" id="PF01259"/>
    </source>
</evidence>
<dbReference type="GO" id="GO:0004639">
    <property type="term" value="F:phosphoribosylaminoimidazolesuccinocarboxamide synthase activity"/>
    <property type="evidence" value="ECO:0007669"/>
    <property type="project" value="UniProtKB-EC"/>
</dbReference>
<dbReference type="InterPro" id="IPR028923">
    <property type="entry name" value="SAICAR_synt/ADE2_N"/>
</dbReference>
<protein>
    <submittedName>
        <fullName evidence="7">SAICAR synthetase</fullName>
    </submittedName>
</protein>
<accession>A0A5M6I989</accession>
<evidence type="ECO:0000256" key="3">
    <source>
        <dbReference type="ARBA" id="ARBA00022755"/>
    </source>
</evidence>
<keyword evidence="8" id="KW-1185">Reference proteome</keyword>
<dbReference type="Gene3D" id="3.30.200.20">
    <property type="entry name" value="Phosphorylase Kinase, domain 1"/>
    <property type="match status" value="1"/>
</dbReference>
<evidence type="ECO:0000256" key="1">
    <source>
        <dbReference type="ARBA" id="ARBA00022598"/>
    </source>
</evidence>
<feature type="domain" description="SAICAR synthetase/ADE2 N-terminal" evidence="6">
    <location>
        <begin position="20"/>
        <end position="224"/>
    </location>
</feature>
<proteinExistence type="predicted"/>
<keyword evidence="3" id="KW-0658">Purine biosynthesis</keyword>
<evidence type="ECO:0000256" key="5">
    <source>
        <dbReference type="ARBA" id="ARBA00048475"/>
    </source>
</evidence>
<comment type="catalytic activity">
    <reaction evidence="5">
        <text>5-amino-1-(5-phospho-D-ribosyl)imidazole-4-carboxylate + L-aspartate + ATP = (2S)-2-[5-amino-1-(5-phospho-beta-D-ribosyl)imidazole-4-carboxamido]succinate + ADP + phosphate + 2 H(+)</text>
        <dbReference type="Rhea" id="RHEA:22628"/>
        <dbReference type="ChEBI" id="CHEBI:15378"/>
        <dbReference type="ChEBI" id="CHEBI:29991"/>
        <dbReference type="ChEBI" id="CHEBI:30616"/>
        <dbReference type="ChEBI" id="CHEBI:43474"/>
        <dbReference type="ChEBI" id="CHEBI:58443"/>
        <dbReference type="ChEBI" id="CHEBI:77657"/>
        <dbReference type="ChEBI" id="CHEBI:456216"/>
        <dbReference type="EC" id="6.3.2.6"/>
    </reaction>
</comment>
<evidence type="ECO:0000256" key="4">
    <source>
        <dbReference type="ARBA" id="ARBA00022840"/>
    </source>
</evidence>
<dbReference type="AlphaFoldDB" id="A0A5M6I989"/>
<organism evidence="7 8">
    <name type="scientific">Roseospira marina</name>
    <dbReference type="NCBI Taxonomy" id="140057"/>
    <lineage>
        <taxon>Bacteria</taxon>
        <taxon>Pseudomonadati</taxon>
        <taxon>Pseudomonadota</taxon>
        <taxon>Alphaproteobacteria</taxon>
        <taxon>Rhodospirillales</taxon>
        <taxon>Rhodospirillaceae</taxon>
        <taxon>Roseospira</taxon>
    </lineage>
</organism>
<sequence length="244" mass="27333">MSVATDPPLDVATIVAAAPLIRGKSKEIWRLGDHRCLVRLIPSLSSFTYDRHDLFAGTEVLRLDFFEMAARRLQQAGVPVAFEDRVGPDLYIADYCPGPPFEVIVKNVATGSTTRKYPDLFREGHRFAHPVVKFDYRVDPEDQPIAEDYVREAGCDAAAMKALALETNRVLRAWLAPRDLHDFCLIFGTDRHGRLGVVSEISPDAMRLKGPDGGSLDKDLFRRGGSREDILTVWTRLVRELRAA</sequence>
<evidence type="ECO:0000313" key="7">
    <source>
        <dbReference type="EMBL" id="KAA5604836.1"/>
    </source>
</evidence>
<keyword evidence="1" id="KW-0436">Ligase</keyword>
<name>A0A5M6I989_9PROT</name>
<evidence type="ECO:0000313" key="8">
    <source>
        <dbReference type="Proteomes" id="UP000324065"/>
    </source>
</evidence>
<dbReference type="EMBL" id="VWPJ01000014">
    <property type="protein sequence ID" value="KAA5604836.1"/>
    <property type="molecule type" value="Genomic_DNA"/>
</dbReference>